<evidence type="ECO:0000256" key="1">
    <source>
        <dbReference type="SAM" id="MobiDB-lite"/>
    </source>
</evidence>
<evidence type="ECO:0000313" key="4">
    <source>
        <dbReference type="Proteomes" id="UP000192907"/>
    </source>
</evidence>
<keyword evidence="2" id="KW-1133">Transmembrane helix</keyword>
<proteinExistence type="predicted"/>
<keyword evidence="2" id="KW-0472">Membrane</keyword>
<dbReference type="STRING" id="1513793.SAMN06296036_108137"/>
<dbReference type="PROSITE" id="PS51257">
    <property type="entry name" value="PROKAR_LIPOPROTEIN"/>
    <property type="match status" value="1"/>
</dbReference>
<feature type="compositionally biased region" description="Basic and acidic residues" evidence="1">
    <location>
        <begin position="40"/>
        <end position="56"/>
    </location>
</feature>
<evidence type="ECO:0000256" key="2">
    <source>
        <dbReference type="SAM" id="Phobius"/>
    </source>
</evidence>
<feature type="region of interest" description="Disordered" evidence="1">
    <location>
        <begin position="37"/>
        <end position="56"/>
    </location>
</feature>
<reference evidence="4" key="1">
    <citation type="submission" date="2017-04" db="EMBL/GenBank/DDBJ databases">
        <authorList>
            <person name="Varghese N."/>
            <person name="Submissions S."/>
        </authorList>
    </citation>
    <scope>NUCLEOTIDE SEQUENCE [LARGE SCALE GENOMIC DNA]</scope>
    <source>
        <strain evidence="4">RKEM611</strain>
    </source>
</reference>
<gene>
    <name evidence="3" type="ORF">SAMN06296036_108137</name>
</gene>
<dbReference type="EMBL" id="FWZT01000008">
    <property type="protein sequence ID" value="SMF26337.1"/>
    <property type="molecule type" value="Genomic_DNA"/>
</dbReference>
<dbReference type="RefSeq" id="WP_159455335.1">
    <property type="nucleotide sequence ID" value="NZ_FWZT01000008.1"/>
</dbReference>
<protein>
    <submittedName>
        <fullName evidence="3">Uncharacterized protein</fullName>
    </submittedName>
</protein>
<sequence>MKANTPYFNAKVFLEFLCFFVMAFSCYIAAQSSALAKKSGGMEESRTFIEKKRGPQ</sequence>
<organism evidence="3 4">
    <name type="scientific">Pseudobacteriovorax antillogorgiicola</name>
    <dbReference type="NCBI Taxonomy" id="1513793"/>
    <lineage>
        <taxon>Bacteria</taxon>
        <taxon>Pseudomonadati</taxon>
        <taxon>Bdellovibrionota</taxon>
        <taxon>Oligoflexia</taxon>
        <taxon>Oligoflexales</taxon>
        <taxon>Pseudobacteriovoracaceae</taxon>
        <taxon>Pseudobacteriovorax</taxon>
    </lineage>
</organism>
<name>A0A1Y6BS04_9BACT</name>
<keyword evidence="2" id="KW-0812">Transmembrane</keyword>
<dbReference type="AlphaFoldDB" id="A0A1Y6BS04"/>
<evidence type="ECO:0000313" key="3">
    <source>
        <dbReference type="EMBL" id="SMF26337.1"/>
    </source>
</evidence>
<feature type="transmembrane region" description="Helical" evidence="2">
    <location>
        <begin position="12"/>
        <end position="30"/>
    </location>
</feature>
<dbReference type="Proteomes" id="UP000192907">
    <property type="component" value="Unassembled WGS sequence"/>
</dbReference>
<accession>A0A1Y6BS04</accession>
<keyword evidence="4" id="KW-1185">Reference proteome</keyword>